<dbReference type="EMBL" id="JACWMX010000003">
    <property type="protein sequence ID" value="MBD1393028.1"/>
    <property type="molecule type" value="Genomic_DNA"/>
</dbReference>
<dbReference type="CDD" id="cd00293">
    <property type="entry name" value="USP-like"/>
    <property type="match status" value="1"/>
</dbReference>
<feature type="domain" description="UspA" evidence="2">
    <location>
        <begin position="155"/>
        <end position="282"/>
    </location>
</feature>
<evidence type="ECO:0000313" key="4">
    <source>
        <dbReference type="Proteomes" id="UP000619078"/>
    </source>
</evidence>
<reference evidence="3" key="1">
    <citation type="submission" date="2020-09" db="EMBL/GenBank/DDBJ databases">
        <title>Novel species of Mucilaginibacter isolated from a glacier on the Tibetan Plateau.</title>
        <authorList>
            <person name="Liu Q."/>
            <person name="Xin Y.-H."/>
        </authorList>
    </citation>
    <scope>NUCLEOTIDE SEQUENCE</scope>
    <source>
        <strain evidence="3">ZB1P21</strain>
    </source>
</reference>
<evidence type="ECO:0000313" key="3">
    <source>
        <dbReference type="EMBL" id="MBD1393028.1"/>
    </source>
</evidence>
<comment type="caution">
    <text evidence="3">The sequence shown here is derived from an EMBL/GenBank/DDBJ whole genome shotgun (WGS) entry which is preliminary data.</text>
</comment>
<dbReference type="Gene3D" id="3.40.50.12370">
    <property type="match status" value="1"/>
</dbReference>
<keyword evidence="4" id="KW-1185">Reference proteome</keyword>
<organism evidence="3 4">
    <name type="scientific">Mucilaginibacter glaciei</name>
    <dbReference type="NCBI Taxonomy" id="2772109"/>
    <lineage>
        <taxon>Bacteria</taxon>
        <taxon>Pseudomonadati</taxon>
        <taxon>Bacteroidota</taxon>
        <taxon>Sphingobacteriia</taxon>
        <taxon>Sphingobacteriales</taxon>
        <taxon>Sphingobacteriaceae</taxon>
        <taxon>Mucilaginibacter</taxon>
    </lineage>
</organism>
<proteinExistence type="inferred from homology"/>
<gene>
    <name evidence="3" type="ORF">IDJ76_07960</name>
</gene>
<sequence>MKKFLVPTDFSATAKHAAEYGYQLAKSLKADIILCNAITVPAESPQAGLVVWPMEEMGLLIDDSEKKLKRLKTSMQQHDLADDFKPAISFIDKSGTVIDVVSNIIETQAIDLVIIGAHSNDWMTTFLLGDHSSQLINDSSKLLLIVPQAAKYTPIKKIAFAIDVESSEDELEELYKLIPLAKSLNAEILITHIQHEKKPTFAFEKWMDHFLTEVSNKADYDKIYQRTVISDNTEKGLKWLCEHGQVDMLAMLHRHHGFFDSLFNGSHTERMASRIAIPLLVISA</sequence>
<dbReference type="Proteomes" id="UP000619078">
    <property type="component" value="Unassembled WGS sequence"/>
</dbReference>
<dbReference type="PANTHER" id="PTHR46268">
    <property type="entry name" value="STRESS RESPONSE PROTEIN NHAX"/>
    <property type="match status" value="1"/>
</dbReference>
<evidence type="ECO:0000259" key="2">
    <source>
        <dbReference type="Pfam" id="PF00582"/>
    </source>
</evidence>
<evidence type="ECO:0000256" key="1">
    <source>
        <dbReference type="ARBA" id="ARBA00008791"/>
    </source>
</evidence>
<accession>A0A926NWC7</accession>
<dbReference type="Pfam" id="PF00582">
    <property type="entry name" value="Usp"/>
    <property type="match status" value="2"/>
</dbReference>
<dbReference type="PRINTS" id="PR01438">
    <property type="entry name" value="UNVRSLSTRESS"/>
</dbReference>
<dbReference type="RefSeq" id="WP_191162535.1">
    <property type="nucleotide sequence ID" value="NZ_JACWMX010000003.1"/>
</dbReference>
<name>A0A926NWC7_9SPHI</name>
<dbReference type="InterPro" id="IPR006016">
    <property type="entry name" value="UspA"/>
</dbReference>
<feature type="domain" description="UspA" evidence="2">
    <location>
        <begin position="1"/>
        <end position="147"/>
    </location>
</feature>
<comment type="similarity">
    <text evidence="1">Belongs to the universal stress protein A family.</text>
</comment>
<dbReference type="InterPro" id="IPR006015">
    <property type="entry name" value="Universal_stress_UspA"/>
</dbReference>
<dbReference type="SUPFAM" id="SSF52402">
    <property type="entry name" value="Adenine nucleotide alpha hydrolases-like"/>
    <property type="match status" value="2"/>
</dbReference>
<protein>
    <submittedName>
        <fullName evidence="3">Universal stress protein</fullName>
    </submittedName>
</protein>
<dbReference type="PANTHER" id="PTHR46268:SF6">
    <property type="entry name" value="UNIVERSAL STRESS PROTEIN UP12"/>
    <property type="match status" value="1"/>
</dbReference>
<dbReference type="AlphaFoldDB" id="A0A926NWC7"/>